<dbReference type="PANTHER" id="PTHR47642">
    <property type="entry name" value="ATP-DEPENDENT DNA HELICASE"/>
    <property type="match status" value="1"/>
</dbReference>
<dbReference type="InterPro" id="IPR003323">
    <property type="entry name" value="OTU_dom"/>
</dbReference>
<feature type="domain" description="OTU" evidence="1">
    <location>
        <begin position="237"/>
        <end position="332"/>
    </location>
</feature>
<dbReference type="InterPro" id="IPR027417">
    <property type="entry name" value="P-loop_NTPase"/>
</dbReference>
<dbReference type="InParanoid" id="A0A1X7VIG3"/>
<dbReference type="SUPFAM" id="SSF52540">
    <property type="entry name" value="P-loop containing nucleoside triphosphate hydrolases"/>
    <property type="match status" value="1"/>
</dbReference>
<sequence length="332" mass="37835">MLRRNIDVTVGLVNGAIGTVMGIYATRISIKFDHIDVPCDIERVTSRFMLSKNLYIHRKQFPLILSYAVTINKCQGLSLDTAIIDLSTEDVSNPCINEINRLRSKFRNDLPHIKKSKGKKRKIQVNGIIDDGEPYNLKTKFNVKDDDSCSSLIVSIKLSSIKLKKSNPKKDDDVIFTYEEPPNPDIVRRRQRDYVYYPGNEEFQRRWCEILNLKFVTAVRILPGSPSTPWSDERVPNSTLDVPGDGNCLFYALSYLITGSISQQYELRRAIVSNMPNFEELFNSTTIYSYSLTPTFVGWARYGTQKLYGIPCDTNTPALYLKHVGTNHSQAD</sequence>
<protein>
    <recommendedName>
        <fullName evidence="1">OTU domain-containing protein</fullName>
    </recommendedName>
</protein>
<dbReference type="PANTHER" id="PTHR47642:SF5">
    <property type="entry name" value="ATP-DEPENDENT DNA HELICASE"/>
    <property type="match status" value="1"/>
</dbReference>
<evidence type="ECO:0000313" key="2">
    <source>
        <dbReference type="EnsemblMetazoa" id="Aqu2.1.39579_001"/>
    </source>
</evidence>
<proteinExistence type="predicted"/>
<dbReference type="Gene3D" id="3.90.70.80">
    <property type="match status" value="1"/>
</dbReference>
<dbReference type="AlphaFoldDB" id="A0A1X7VIG3"/>
<reference evidence="2" key="1">
    <citation type="submission" date="2017-05" db="UniProtKB">
        <authorList>
            <consortium name="EnsemblMetazoa"/>
        </authorList>
    </citation>
    <scope>IDENTIFICATION</scope>
</reference>
<name>A0A1X7VIG3_AMPQE</name>
<organism evidence="2">
    <name type="scientific">Amphimedon queenslandica</name>
    <name type="common">Sponge</name>
    <dbReference type="NCBI Taxonomy" id="400682"/>
    <lineage>
        <taxon>Eukaryota</taxon>
        <taxon>Metazoa</taxon>
        <taxon>Porifera</taxon>
        <taxon>Demospongiae</taxon>
        <taxon>Heteroscleromorpha</taxon>
        <taxon>Haplosclerida</taxon>
        <taxon>Niphatidae</taxon>
        <taxon>Amphimedon</taxon>
    </lineage>
</organism>
<dbReference type="EnsemblMetazoa" id="Aqu2.1.39579_001">
    <property type="protein sequence ID" value="Aqu2.1.39579_001"/>
    <property type="gene ID" value="Aqu2.1.39579"/>
</dbReference>
<dbReference type="PROSITE" id="PS50802">
    <property type="entry name" value="OTU"/>
    <property type="match status" value="1"/>
</dbReference>
<accession>A0A1X7VIG3</accession>
<evidence type="ECO:0000259" key="1">
    <source>
        <dbReference type="PROSITE" id="PS50802"/>
    </source>
</evidence>
<dbReference type="InterPro" id="IPR051055">
    <property type="entry name" value="PIF1_helicase"/>
</dbReference>